<organism evidence="6 7">
    <name type="scientific">Rhynchosporium secalis</name>
    <name type="common">Barley scald fungus</name>
    <dbReference type="NCBI Taxonomy" id="38038"/>
    <lineage>
        <taxon>Eukaryota</taxon>
        <taxon>Fungi</taxon>
        <taxon>Dikarya</taxon>
        <taxon>Ascomycota</taxon>
        <taxon>Pezizomycotina</taxon>
        <taxon>Leotiomycetes</taxon>
        <taxon>Helotiales</taxon>
        <taxon>Ploettnerulaceae</taxon>
        <taxon>Rhynchosporium</taxon>
    </lineage>
</organism>
<dbReference type="Proteomes" id="UP000177625">
    <property type="component" value="Unassembled WGS sequence"/>
</dbReference>
<evidence type="ECO:0000259" key="5">
    <source>
        <dbReference type="PROSITE" id="PS00498"/>
    </source>
</evidence>
<dbReference type="Gene3D" id="1.10.1280.10">
    <property type="entry name" value="Di-copper center containing domain from catechol oxidase"/>
    <property type="match status" value="1"/>
</dbReference>
<dbReference type="SUPFAM" id="SSF48056">
    <property type="entry name" value="Di-copper centre-containing domain"/>
    <property type="match status" value="1"/>
</dbReference>
<dbReference type="PROSITE" id="PS00497">
    <property type="entry name" value="TYROSINASE_1"/>
    <property type="match status" value="1"/>
</dbReference>
<dbReference type="GO" id="GO:0046872">
    <property type="term" value="F:metal ion binding"/>
    <property type="evidence" value="ECO:0007669"/>
    <property type="project" value="UniProtKB-KW"/>
</dbReference>
<dbReference type="PANTHER" id="PTHR11474:SF125">
    <property type="entry name" value="N-ACETYL-6-HYDROXYTRYPTOPHAN OXIDASE IVOB-RELATED"/>
    <property type="match status" value="1"/>
</dbReference>
<accession>A0A1E1M657</accession>
<keyword evidence="1" id="KW-0479">Metal-binding</keyword>
<evidence type="ECO:0000256" key="2">
    <source>
        <dbReference type="ARBA" id="ARBA00023002"/>
    </source>
</evidence>
<dbReference type="Pfam" id="PF00264">
    <property type="entry name" value="Tyrosinase"/>
    <property type="match status" value="1"/>
</dbReference>
<dbReference type="PANTHER" id="PTHR11474">
    <property type="entry name" value="TYROSINASE FAMILY MEMBER"/>
    <property type="match status" value="1"/>
</dbReference>
<name>A0A1E1M657_RHYSE</name>
<feature type="domain" description="Tyrosinase copper-binding" evidence="4">
    <location>
        <begin position="123"/>
        <end position="140"/>
    </location>
</feature>
<evidence type="ECO:0000256" key="1">
    <source>
        <dbReference type="ARBA" id="ARBA00022723"/>
    </source>
</evidence>
<evidence type="ECO:0000313" key="7">
    <source>
        <dbReference type="Proteomes" id="UP000177625"/>
    </source>
</evidence>
<evidence type="ECO:0000259" key="4">
    <source>
        <dbReference type="PROSITE" id="PS00497"/>
    </source>
</evidence>
<reference evidence="7" key="1">
    <citation type="submission" date="2016-03" db="EMBL/GenBank/DDBJ databases">
        <authorList>
            <person name="Guldener U."/>
        </authorList>
    </citation>
    <scope>NUCLEOTIDE SEQUENCE [LARGE SCALE GENOMIC DNA]</scope>
</reference>
<dbReference type="PRINTS" id="PR00092">
    <property type="entry name" value="TYROSINASE"/>
</dbReference>
<keyword evidence="6" id="KW-0503">Monooxygenase</keyword>
<feature type="signal peptide" evidence="3">
    <location>
        <begin position="1"/>
        <end position="21"/>
    </location>
</feature>
<gene>
    <name evidence="6" type="ORF">RSE6_04767</name>
</gene>
<feature type="domain" description="Tyrosinase copper-binding" evidence="5">
    <location>
        <begin position="315"/>
        <end position="326"/>
    </location>
</feature>
<dbReference type="InterPro" id="IPR050316">
    <property type="entry name" value="Tyrosinase/Hemocyanin"/>
</dbReference>
<sequence length="393" mass="43255">MRSLFVTITIVISLVRSSVYASTDFEAELNGILNKASADVLQQLEVKEQALNKRGLKASCNIRNIAIRREFGDLSKKERKAYTDAVQCLTNKPARTPTSLFPGVRSRFDDFIATHLNSTLFIHFSGTFLSWHRSFTWEYEQALRNECGYNGYQPYWDWSKWAAAPQDSPLFDGSAYSLGGNGAPIPHDGLVLPPPLGSGPPTVLPPGLGGGCVQKGPFANLTVNLGPLGLFTGAPGPDGGRGYNPRCLKRDIGPYPSLTYCNYKRIFNLMTQRKTILDFQNDLEGDGTGDLAPHGGGHFTIGGDPGGDFFTSPGDPSFYLHHAQVDRMWTLWQAQDPATRQYALHGTNTFLNLPPSANTTLDDIVDLGYSAQPTYKIRDLMNTVKGPFCYIYL</sequence>
<feature type="chain" id="PRO_5009447953" evidence="3">
    <location>
        <begin position="22"/>
        <end position="393"/>
    </location>
</feature>
<dbReference type="AlphaFoldDB" id="A0A1E1M657"/>
<dbReference type="InterPro" id="IPR002227">
    <property type="entry name" value="Tyrosinase_Cu-bd"/>
</dbReference>
<dbReference type="EMBL" id="FJVC01000178">
    <property type="protein sequence ID" value="CZT44576.1"/>
    <property type="molecule type" value="Genomic_DNA"/>
</dbReference>
<dbReference type="PROSITE" id="PS00498">
    <property type="entry name" value="TYROSINASE_2"/>
    <property type="match status" value="1"/>
</dbReference>
<proteinExistence type="predicted"/>
<keyword evidence="2" id="KW-0560">Oxidoreductase</keyword>
<dbReference type="InterPro" id="IPR008922">
    <property type="entry name" value="Di-copper_centre_dom_sf"/>
</dbReference>
<protein>
    <submittedName>
        <fullName evidence="6">Related to monophenol monooxygenase (Tyrosinase)</fullName>
    </submittedName>
</protein>
<keyword evidence="3" id="KW-0732">Signal</keyword>
<evidence type="ECO:0000313" key="6">
    <source>
        <dbReference type="EMBL" id="CZT44576.1"/>
    </source>
</evidence>
<dbReference type="GO" id="GO:0004497">
    <property type="term" value="F:monooxygenase activity"/>
    <property type="evidence" value="ECO:0007669"/>
    <property type="project" value="UniProtKB-KW"/>
</dbReference>
<evidence type="ECO:0000256" key="3">
    <source>
        <dbReference type="SAM" id="SignalP"/>
    </source>
</evidence>
<keyword evidence="7" id="KW-1185">Reference proteome</keyword>